<dbReference type="SUPFAM" id="SSF69318">
    <property type="entry name" value="Integrin alpha N-terminal domain"/>
    <property type="match status" value="1"/>
</dbReference>
<dbReference type="CDD" id="cd03398">
    <property type="entry name" value="PAP2_haloperoxidase"/>
    <property type="match status" value="1"/>
</dbReference>
<dbReference type="NCBIfam" id="TIGR04183">
    <property type="entry name" value="Por_Secre_tail"/>
    <property type="match status" value="1"/>
</dbReference>
<dbReference type="Gene3D" id="1.10.606.10">
    <property type="entry name" value="Vanadium-containing Chloroperoxidase, domain 2"/>
    <property type="match status" value="1"/>
</dbReference>
<accession>A0ABP7H8E0</accession>
<dbReference type="PANTHER" id="PTHR16026">
    <property type="entry name" value="CARTILAGE ACIDIC PROTEIN 1"/>
    <property type="match status" value="1"/>
</dbReference>
<dbReference type="PANTHER" id="PTHR16026:SF0">
    <property type="entry name" value="CARTILAGE ACIDIC PROTEIN 1"/>
    <property type="match status" value="1"/>
</dbReference>
<dbReference type="InterPro" id="IPR028994">
    <property type="entry name" value="Integrin_alpha_N"/>
</dbReference>
<proteinExistence type="predicted"/>
<dbReference type="InterPro" id="IPR013517">
    <property type="entry name" value="FG-GAP"/>
</dbReference>
<evidence type="ECO:0000256" key="1">
    <source>
        <dbReference type="ARBA" id="ARBA00022729"/>
    </source>
</evidence>
<protein>
    <recommendedName>
        <fullName evidence="2">ASPIC/UnbV domain-containing protein</fullName>
    </recommendedName>
</protein>
<gene>
    <name evidence="3" type="ORF">GCM10022271_16850</name>
</gene>
<dbReference type="InterPro" id="IPR026444">
    <property type="entry name" value="Secre_tail"/>
</dbReference>
<dbReference type="Proteomes" id="UP001501456">
    <property type="component" value="Unassembled WGS sequence"/>
</dbReference>
<evidence type="ECO:0000313" key="4">
    <source>
        <dbReference type="Proteomes" id="UP001501456"/>
    </source>
</evidence>
<dbReference type="Pfam" id="PF13517">
    <property type="entry name" value="FG-GAP_3"/>
    <property type="match status" value="3"/>
</dbReference>
<feature type="domain" description="ASPIC/UnbV" evidence="2">
    <location>
        <begin position="445"/>
        <end position="510"/>
    </location>
</feature>
<name>A0ABP7H8E0_9FLAO</name>
<keyword evidence="4" id="KW-1185">Reference proteome</keyword>
<sequence length="1358" mass="149544">MKKTLRHLNLLSSLAFLSFFNQIYGQTFERADVVSGLGILEQNSGVSVVDYNGDNVMDIFVVGEGIDVNGVERTHSRLFRNNNDGSFTDVTNASGLTNLLIHDYSQDGIFYSFDGYKQGAFWGDFNNDGFPDVFFTNTFNVLLYQNNGDGTFTNVTTSAGFNVATGCQYMGATWFDYDNDSYLDIYINDWGGCASNLLYHNNGDGTFTDVTGTMGIAEGIPSRQSFTAMPFDFNQDGYMDLYVSNDFNDENYLYINQSGTGFIEQASAVGLDNDFDDMGIAMGDFNVDGNFDFFITGIDETALFLNNGSNTFSEQSVANGITGTGWAWGTKFADFDLDGDEDLFVANGYTFEGRGAEYNVYFKNNYVEGLNNFVNNTTAVNLHDSTMSIEAVDFDYDNDGDLDLFLTNSDTHSYLYENKLLNFDAPVTQHWFKVSLEGTTSNRSAIGTEVTIVTNSGTFKRYFNGVGFLGQSIKPVHFGLNGDTQITSLTIKWPSGLIETHNNLNADTHVKATEGAGIVDLSISPSVKIYGCTDPTSCNYNPNATVNDNSCTYLPEGTISGAVTSGFLRQETYSYPATGTSIFWSVRGGELVSGQGTPNIVVKWGLNETGKITVSESDGNCSSPVVELDVDIILQQTQDHISIARLWNEALLEAIRKDFARPTVHARNLFHSSVVMYDIWAIYDGILAHPSPQSHARPYFVGNEVHGFNSSLLPFTPQENFINSNNKAISYAMYTLLSHRFQNSPGAFETQQRFDYLMDELGYDINYTSSNYQSGNAADLGNYVAQLMISYGLTDGSRESTGYDNGFYQPANPPLAPAYESNTLLDPNRWQSLSLDTYIDQSGNLIDGATIPFLSPEWGEVNPFAMTDGDKSTYQRDGQDYQVYHDPSSPPYIDNTNSSLQSESYKWTFSLVSIWGSHLDPNDGVMWDISPNAIGNIPFSSLPTDYLQHPSFYDLFNGGDIGVGRSVNPATGQPYDPQIVPRGDYARVLAEFWADGPDSETPPGHWFTLLNHVTDHPDFDKSSAGLDMYSIPDNVVLEWDVKAYFVLGGAMHDAAISAWSVKGWYDYLRPISAIRYMADLGQSTDPGLANYHPQGIPLQPGYIEVVEVGDPLAGASNQHVGKIKLYSWKGHDFVNNTDTDTAGVGWILSEDWWPYQRPSFVTPPFAGYVSGHSTYSRAAAEVMTLITGDEYFPGGMGEFEARKNEFLVFEEGPSVDVTLQWATYRDASDQCSLSRIWGGIHPTVDDIPGRIMGEAIGIGAFDFAVPYFTSNTLGVSDFSISNTYPNPVVSGGVINVSNASQQTTYKLIDIRGRYIALNQTSFNPQTGIAKITIPSSTETGVYVLTNDNGGTEKIIVTK</sequence>
<organism evidence="3 4">
    <name type="scientific">Corallibacter vietnamensis</name>
    <dbReference type="NCBI Taxonomy" id="904130"/>
    <lineage>
        <taxon>Bacteria</taxon>
        <taxon>Pseudomonadati</taxon>
        <taxon>Bacteroidota</taxon>
        <taxon>Flavobacteriia</taxon>
        <taxon>Flavobacteriales</taxon>
        <taxon>Flavobacteriaceae</taxon>
        <taxon>Corallibacter</taxon>
    </lineage>
</organism>
<dbReference type="Pfam" id="PF07593">
    <property type="entry name" value="UnbV_ASPIC"/>
    <property type="match status" value="1"/>
</dbReference>
<dbReference type="RefSeq" id="WP_344729384.1">
    <property type="nucleotide sequence ID" value="NZ_BAABBI010000002.1"/>
</dbReference>
<dbReference type="InterPro" id="IPR016119">
    <property type="entry name" value="Br/Cl_peroxidase_C"/>
</dbReference>
<dbReference type="InterPro" id="IPR011519">
    <property type="entry name" value="UnbV_ASPIC"/>
</dbReference>
<evidence type="ECO:0000259" key="2">
    <source>
        <dbReference type="Pfam" id="PF07593"/>
    </source>
</evidence>
<dbReference type="Gene3D" id="2.130.10.130">
    <property type="entry name" value="Integrin alpha, N-terminal"/>
    <property type="match status" value="1"/>
</dbReference>
<comment type="caution">
    <text evidence="3">The sequence shown here is derived from an EMBL/GenBank/DDBJ whole genome shotgun (WGS) entry which is preliminary data.</text>
</comment>
<reference evidence="4" key="1">
    <citation type="journal article" date="2019" name="Int. J. Syst. Evol. Microbiol.">
        <title>The Global Catalogue of Microorganisms (GCM) 10K type strain sequencing project: providing services to taxonomists for standard genome sequencing and annotation.</title>
        <authorList>
            <consortium name="The Broad Institute Genomics Platform"/>
            <consortium name="The Broad Institute Genome Sequencing Center for Infectious Disease"/>
            <person name="Wu L."/>
            <person name="Ma J."/>
        </authorList>
    </citation>
    <scope>NUCLEOTIDE SEQUENCE [LARGE SCALE GENOMIC DNA]</scope>
    <source>
        <strain evidence="4">JCM 17525</strain>
    </source>
</reference>
<evidence type="ECO:0000313" key="3">
    <source>
        <dbReference type="EMBL" id="GAA3785045.1"/>
    </source>
</evidence>
<dbReference type="EMBL" id="BAABBI010000002">
    <property type="protein sequence ID" value="GAA3785045.1"/>
    <property type="molecule type" value="Genomic_DNA"/>
</dbReference>
<dbReference type="InterPro" id="IPR027039">
    <property type="entry name" value="Crtac1"/>
</dbReference>
<dbReference type="SUPFAM" id="SSF48317">
    <property type="entry name" value="Acid phosphatase/Vanadium-dependent haloperoxidase"/>
    <property type="match status" value="1"/>
</dbReference>
<keyword evidence="1" id="KW-0732">Signal</keyword>
<dbReference type="InterPro" id="IPR036938">
    <property type="entry name" value="PAP2/HPO_sf"/>
</dbReference>